<dbReference type="Proteomes" id="UP000256941">
    <property type="component" value="Unassembled WGS sequence"/>
</dbReference>
<accession>A0A3D9XTK6</accession>
<name>A0A3D9XTK6_PARVE</name>
<feature type="domain" description="YgjP-like metallopeptidase" evidence="1">
    <location>
        <begin position="34"/>
        <end position="229"/>
    </location>
</feature>
<dbReference type="PANTHER" id="PTHR30399:SF1">
    <property type="entry name" value="UTP PYROPHOSPHATASE"/>
    <property type="match status" value="1"/>
</dbReference>
<dbReference type="EMBL" id="QTUJ01000002">
    <property type="protein sequence ID" value="REF70249.1"/>
    <property type="molecule type" value="Genomic_DNA"/>
</dbReference>
<comment type="caution">
    <text evidence="2">The sequence shown here is derived from an EMBL/GenBank/DDBJ whole genome shotgun (WGS) entry which is preliminary data.</text>
</comment>
<sequence>MGRGAALRKMGERMDRILVGGDIPVTLRRSSRARRMTLRVARAGGEVVLTLPSRTSLSDGRAFAESRAEWLRQTRAGMPPLCVVEPGALLPVQGRPRRIVPHDGRRVELTEALLLVPQGRPAGLLVEAWLKHLAQARLSRACDRHAAALGRGFRALALRDTRSRWGSCTHDGRLMFSWRLAMAPPEVLDYVAAHEVAHLLHMDHSAAFWAATGRLMPDYARHRDWLRRHGHELLAWRFRS</sequence>
<organism evidence="2 3">
    <name type="scientific">Paracoccus versutus</name>
    <name type="common">Thiobacillus versutus</name>
    <dbReference type="NCBI Taxonomy" id="34007"/>
    <lineage>
        <taxon>Bacteria</taxon>
        <taxon>Pseudomonadati</taxon>
        <taxon>Pseudomonadota</taxon>
        <taxon>Alphaproteobacteria</taxon>
        <taxon>Rhodobacterales</taxon>
        <taxon>Paracoccaceae</taxon>
        <taxon>Paracoccus</taxon>
    </lineage>
</organism>
<reference evidence="2 3" key="1">
    <citation type="submission" date="2018-08" db="EMBL/GenBank/DDBJ databases">
        <title>Genomic Encyclopedia of Archaeal and Bacterial Type Strains, Phase II (KMG-II): from individual species to whole genera.</title>
        <authorList>
            <person name="Goeker M."/>
        </authorList>
    </citation>
    <scope>NUCLEOTIDE SEQUENCE [LARGE SCALE GENOMIC DNA]</scope>
    <source>
        <strain evidence="2 3">DSM 17099</strain>
    </source>
</reference>
<dbReference type="PANTHER" id="PTHR30399">
    <property type="entry name" value="UNCHARACTERIZED PROTEIN YGJP"/>
    <property type="match status" value="1"/>
</dbReference>
<evidence type="ECO:0000313" key="2">
    <source>
        <dbReference type="EMBL" id="REF70249.1"/>
    </source>
</evidence>
<dbReference type="AlphaFoldDB" id="A0A3D9XTK6"/>
<gene>
    <name evidence="2" type="ORF">BDD41_2975</name>
</gene>
<dbReference type="InterPro" id="IPR053136">
    <property type="entry name" value="UTP_pyrophosphatase-like"/>
</dbReference>
<dbReference type="CDD" id="cd07344">
    <property type="entry name" value="M48_yhfN_like"/>
    <property type="match status" value="1"/>
</dbReference>
<dbReference type="Pfam" id="PF01863">
    <property type="entry name" value="YgjP-like"/>
    <property type="match status" value="1"/>
</dbReference>
<dbReference type="Gene3D" id="3.30.2010.10">
    <property type="entry name" value="Metalloproteases ('zincins'), catalytic domain"/>
    <property type="match status" value="1"/>
</dbReference>
<evidence type="ECO:0000313" key="3">
    <source>
        <dbReference type="Proteomes" id="UP000256941"/>
    </source>
</evidence>
<protein>
    <recommendedName>
        <fullName evidence="1">YgjP-like metallopeptidase domain-containing protein</fullName>
    </recommendedName>
</protein>
<dbReference type="InterPro" id="IPR002725">
    <property type="entry name" value="YgjP-like_metallopeptidase"/>
</dbReference>
<proteinExistence type="predicted"/>
<evidence type="ECO:0000259" key="1">
    <source>
        <dbReference type="Pfam" id="PF01863"/>
    </source>
</evidence>